<dbReference type="PROSITE" id="PS50930">
    <property type="entry name" value="HTH_LYTTR"/>
    <property type="match status" value="1"/>
</dbReference>
<dbReference type="PANTHER" id="PTHR37299:SF1">
    <property type="entry name" value="STAGE 0 SPORULATION PROTEIN A HOMOLOG"/>
    <property type="match status" value="1"/>
</dbReference>
<dbReference type="InterPro" id="IPR007492">
    <property type="entry name" value="LytTR_DNA-bd_dom"/>
</dbReference>
<dbReference type="SUPFAM" id="SSF52172">
    <property type="entry name" value="CheY-like"/>
    <property type="match status" value="1"/>
</dbReference>
<dbReference type="SMART" id="SM00850">
    <property type="entry name" value="LytTR"/>
    <property type="match status" value="1"/>
</dbReference>
<dbReference type="EMBL" id="FNCZ01000003">
    <property type="protein sequence ID" value="SDH52772.1"/>
    <property type="molecule type" value="Genomic_DNA"/>
</dbReference>
<sequence>MIDAIIIEDEDIAAIKLQKMIQELDQEIHIKKILSSVKESVEYLSVNTPDLIFLDINLSDGNSFEIFNLINDIKSKIIFTTAYSEYAIKAFEQNSIDYLLKPIPKVSLRRSLEKLKKYSNQNAPDYTKIFYHPIDTYKKRFLVKMNNVLVTIEVDDIAYLYSEDKLTFIKKKNNKRIPIDYSLKKLEEILNPSQFYRVNRKYMVHRKAISKMYYSSKSKIILHLDPTTDEEQVPVAIEKTGKFKKWLSY</sequence>
<evidence type="ECO:0000313" key="4">
    <source>
        <dbReference type="EMBL" id="SDH52772.1"/>
    </source>
</evidence>
<dbReference type="InterPro" id="IPR001789">
    <property type="entry name" value="Sig_transdc_resp-reg_receiver"/>
</dbReference>
<dbReference type="Gene3D" id="2.40.50.1020">
    <property type="entry name" value="LytTr DNA-binding domain"/>
    <property type="match status" value="1"/>
</dbReference>
<proteinExistence type="predicted"/>
<organism evidence="4 5">
    <name type="scientific">Winogradskyella thalassocola</name>
    <dbReference type="NCBI Taxonomy" id="262004"/>
    <lineage>
        <taxon>Bacteria</taxon>
        <taxon>Pseudomonadati</taxon>
        <taxon>Bacteroidota</taxon>
        <taxon>Flavobacteriia</taxon>
        <taxon>Flavobacteriales</taxon>
        <taxon>Flavobacteriaceae</taxon>
        <taxon>Winogradskyella</taxon>
    </lineage>
</organism>
<evidence type="ECO:0000256" key="1">
    <source>
        <dbReference type="PROSITE-ProRule" id="PRU00169"/>
    </source>
</evidence>
<reference evidence="5" key="1">
    <citation type="submission" date="2016-10" db="EMBL/GenBank/DDBJ databases">
        <authorList>
            <person name="Varghese N."/>
            <person name="Submissions S."/>
        </authorList>
    </citation>
    <scope>NUCLEOTIDE SEQUENCE [LARGE SCALE GENOMIC DNA]</scope>
    <source>
        <strain evidence="5">DSM 15363</strain>
    </source>
</reference>
<evidence type="ECO:0000313" key="5">
    <source>
        <dbReference type="Proteomes" id="UP000199492"/>
    </source>
</evidence>
<dbReference type="InterPro" id="IPR011006">
    <property type="entry name" value="CheY-like_superfamily"/>
</dbReference>
<dbReference type="SMART" id="SM00448">
    <property type="entry name" value="REC"/>
    <property type="match status" value="1"/>
</dbReference>
<feature type="domain" description="Response regulatory" evidence="2">
    <location>
        <begin position="3"/>
        <end position="116"/>
    </location>
</feature>
<gene>
    <name evidence="4" type="ORF">SAMN04489796_103123</name>
</gene>
<dbReference type="Pfam" id="PF04397">
    <property type="entry name" value="LytTR"/>
    <property type="match status" value="1"/>
</dbReference>
<feature type="domain" description="HTH LytTR-type" evidence="3">
    <location>
        <begin position="141"/>
        <end position="249"/>
    </location>
</feature>
<dbReference type="STRING" id="262004.SAMN04489796_103123"/>
<dbReference type="RefSeq" id="WP_092467429.1">
    <property type="nucleotide sequence ID" value="NZ_FNCZ01000003.1"/>
</dbReference>
<keyword evidence="1" id="KW-0597">Phosphoprotein</keyword>
<feature type="modified residue" description="4-aspartylphosphate" evidence="1">
    <location>
        <position position="55"/>
    </location>
</feature>
<dbReference type="Gene3D" id="3.40.50.2300">
    <property type="match status" value="1"/>
</dbReference>
<keyword evidence="5" id="KW-1185">Reference proteome</keyword>
<evidence type="ECO:0000259" key="2">
    <source>
        <dbReference type="PROSITE" id="PS50110"/>
    </source>
</evidence>
<dbReference type="Proteomes" id="UP000199492">
    <property type="component" value="Unassembled WGS sequence"/>
</dbReference>
<accession>A0A1G8D4Z5</accession>
<evidence type="ECO:0000259" key="3">
    <source>
        <dbReference type="PROSITE" id="PS50930"/>
    </source>
</evidence>
<dbReference type="InterPro" id="IPR046947">
    <property type="entry name" value="LytR-like"/>
</dbReference>
<dbReference type="GO" id="GO:0000156">
    <property type="term" value="F:phosphorelay response regulator activity"/>
    <property type="evidence" value="ECO:0007669"/>
    <property type="project" value="InterPro"/>
</dbReference>
<name>A0A1G8D4Z5_9FLAO</name>
<dbReference type="AlphaFoldDB" id="A0A1G8D4Z5"/>
<dbReference type="OrthoDB" id="2168082at2"/>
<dbReference type="GO" id="GO:0003677">
    <property type="term" value="F:DNA binding"/>
    <property type="evidence" value="ECO:0007669"/>
    <property type="project" value="InterPro"/>
</dbReference>
<protein>
    <submittedName>
        <fullName evidence="4">Two component transcriptional regulator, LytTR family</fullName>
    </submittedName>
</protein>
<dbReference type="PROSITE" id="PS50110">
    <property type="entry name" value="RESPONSE_REGULATORY"/>
    <property type="match status" value="1"/>
</dbReference>
<dbReference type="PANTHER" id="PTHR37299">
    <property type="entry name" value="TRANSCRIPTIONAL REGULATOR-RELATED"/>
    <property type="match status" value="1"/>
</dbReference>
<dbReference type="Pfam" id="PF00072">
    <property type="entry name" value="Response_reg"/>
    <property type="match status" value="1"/>
</dbReference>